<feature type="region of interest" description="Disordered" evidence="1">
    <location>
        <begin position="101"/>
        <end position="122"/>
    </location>
</feature>
<dbReference type="InterPro" id="IPR029325">
    <property type="entry name" value="ITPR-bd"/>
</dbReference>
<evidence type="ECO:0000313" key="4">
    <source>
        <dbReference type="Proteomes" id="UP000603627"/>
    </source>
</evidence>
<dbReference type="SMART" id="SM01257">
    <property type="entry name" value="KRAP_IP3R_bind"/>
    <property type="match status" value="1"/>
</dbReference>
<evidence type="ECO:0000256" key="1">
    <source>
        <dbReference type="SAM" id="MobiDB-lite"/>
    </source>
</evidence>
<dbReference type="GO" id="GO:0005102">
    <property type="term" value="F:signaling receptor binding"/>
    <property type="evidence" value="ECO:0007669"/>
    <property type="project" value="InterPro"/>
</dbReference>
<sequence length="162" mass="17147">AAVLAWWQSDAEEILHSLGFVGSEPGLASRVPPRFFSGPSRASGIDLGLFLRAQVRRLELEDPCLLLASRFQQVQALAATADAFFCLYSYVSRTPLQRIAPPRPCRDIPDSAEPGGARPGQRLKRAVSSLCLYTGGGHSGDTPRGATPGPGGTPEGCRGDGD</sequence>
<dbReference type="AlphaFoldDB" id="A0A852AEQ1"/>
<comment type="caution">
    <text evidence="3">The sequence shown here is derived from an EMBL/GenBank/DDBJ whole genome shotgun (WGS) entry which is preliminary data.</text>
</comment>
<evidence type="ECO:0000313" key="3">
    <source>
        <dbReference type="EMBL" id="NXE71405.1"/>
    </source>
</evidence>
<feature type="region of interest" description="Disordered" evidence="1">
    <location>
        <begin position="134"/>
        <end position="162"/>
    </location>
</feature>
<proteinExistence type="predicted"/>
<dbReference type="Proteomes" id="UP000603627">
    <property type="component" value="Unassembled WGS sequence"/>
</dbReference>
<dbReference type="Pfam" id="PF14722">
    <property type="entry name" value="KRAP_IP3R_bind"/>
    <property type="match status" value="1"/>
</dbReference>
<organism evidence="3 4">
    <name type="scientific">Calcarius ornatus</name>
    <name type="common">Chestnut-collared longspur</name>
    <dbReference type="NCBI Taxonomy" id="198940"/>
    <lineage>
        <taxon>Eukaryota</taxon>
        <taxon>Metazoa</taxon>
        <taxon>Chordata</taxon>
        <taxon>Craniata</taxon>
        <taxon>Vertebrata</taxon>
        <taxon>Euteleostomi</taxon>
        <taxon>Archelosauria</taxon>
        <taxon>Archosauria</taxon>
        <taxon>Dinosauria</taxon>
        <taxon>Saurischia</taxon>
        <taxon>Theropoda</taxon>
        <taxon>Coelurosauria</taxon>
        <taxon>Aves</taxon>
        <taxon>Neognathae</taxon>
        <taxon>Neoaves</taxon>
        <taxon>Telluraves</taxon>
        <taxon>Australaves</taxon>
        <taxon>Passeriformes</taxon>
        <taxon>Passeroidea</taxon>
        <taxon>Fringillidae</taxon>
        <taxon>Emberizinae</taxon>
        <taxon>Emberizini</taxon>
        <taxon>Calcarius</taxon>
    </lineage>
</organism>
<feature type="domain" description="ITPR-interacting" evidence="2">
    <location>
        <begin position="1"/>
        <end position="131"/>
    </location>
</feature>
<dbReference type="EMBL" id="WBNL01002878">
    <property type="protein sequence ID" value="NXE71405.1"/>
    <property type="molecule type" value="Genomic_DNA"/>
</dbReference>
<evidence type="ECO:0000259" key="2">
    <source>
        <dbReference type="SMART" id="SM01257"/>
    </source>
</evidence>
<accession>A0A852AEQ1</accession>
<name>A0A852AEQ1_CALOR</name>
<dbReference type="PANTHER" id="PTHR17469:SF1">
    <property type="entry name" value="PROTEIN TESPA1"/>
    <property type="match status" value="1"/>
</dbReference>
<feature type="non-terminal residue" evidence="3">
    <location>
        <position position="1"/>
    </location>
</feature>
<dbReference type="PANTHER" id="PTHR17469">
    <property type="entry name" value="SPERM SPECIFIC ANTIGEN 2-RELATED"/>
    <property type="match status" value="1"/>
</dbReference>
<protein>
    <submittedName>
        <fullName evidence="3">TESP1 protein</fullName>
    </submittedName>
</protein>
<feature type="non-terminal residue" evidence="3">
    <location>
        <position position="162"/>
    </location>
</feature>
<keyword evidence="4" id="KW-1185">Reference proteome</keyword>
<dbReference type="InterPro" id="IPR043444">
    <property type="entry name" value="TESPA1-like"/>
</dbReference>
<reference evidence="3" key="1">
    <citation type="submission" date="2019-09" db="EMBL/GenBank/DDBJ databases">
        <title>Bird 10,000 Genomes (B10K) Project - Family phase.</title>
        <authorList>
            <person name="Zhang G."/>
        </authorList>
    </citation>
    <scope>NUCLEOTIDE SEQUENCE</scope>
    <source>
        <strain evidence="3">B10K-DU-015-28</strain>
        <tissue evidence="3">Muscle</tissue>
    </source>
</reference>
<gene>
    <name evidence="3" type="primary">Tespa1</name>
    <name evidence="3" type="ORF">CALORN_R15767</name>
</gene>